<dbReference type="SUPFAM" id="SSF51556">
    <property type="entry name" value="Metallo-dependent hydrolases"/>
    <property type="match status" value="1"/>
</dbReference>
<organism evidence="1 2">
    <name type="scientific">Aerophobetes bacterium</name>
    <dbReference type="NCBI Taxonomy" id="2030807"/>
    <lineage>
        <taxon>Bacteria</taxon>
        <taxon>Candidatus Aerophobota</taxon>
    </lineage>
</organism>
<dbReference type="PIRSF" id="PIRSF021898">
    <property type="entry name" value="UCP021898"/>
    <property type="match status" value="1"/>
</dbReference>
<dbReference type="AlphaFoldDB" id="A0A523WBU2"/>
<accession>A0A523WBU2</accession>
<evidence type="ECO:0000313" key="1">
    <source>
        <dbReference type="EMBL" id="TET64486.1"/>
    </source>
</evidence>
<dbReference type="InterPro" id="IPR046249">
    <property type="entry name" value="DUF6282"/>
</dbReference>
<dbReference type="InterPro" id="IPR016797">
    <property type="entry name" value="UCP021898"/>
</dbReference>
<evidence type="ECO:0008006" key="3">
    <source>
        <dbReference type="Google" id="ProtNLM"/>
    </source>
</evidence>
<gene>
    <name evidence="1" type="ORF">E3J48_01120</name>
</gene>
<dbReference type="Gene3D" id="3.20.20.140">
    <property type="entry name" value="Metal-dependent hydrolases"/>
    <property type="match status" value="1"/>
</dbReference>
<evidence type="ECO:0000313" key="2">
    <source>
        <dbReference type="Proteomes" id="UP000319130"/>
    </source>
</evidence>
<comment type="caution">
    <text evidence="1">The sequence shown here is derived from an EMBL/GenBank/DDBJ whole genome shotgun (WGS) entry which is preliminary data.</text>
</comment>
<name>A0A523WBU2_UNCAE</name>
<dbReference type="InterPro" id="IPR032466">
    <property type="entry name" value="Metal_Hydrolase"/>
</dbReference>
<dbReference type="Pfam" id="PF19799">
    <property type="entry name" value="DUF6282"/>
    <property type="match status" value="1"/>
</dbReference>
<dbReference type="Proteomes" id="UP000319130">
    <property type="component" value="Unassembled WGS sequence"/>
</dbReference>
<sequence length="295" mass="32138">MDLAVELCRGAIDTHIHSLPDIIPRKMDAIDVAKEAKQAGMRGIVLKSHHTLTANLAFLVKKAVPGVDVWGGIALNSPVGGINLAAVQAAIGFGARIVWMPTISAQNHRKKLNSSKVGPLLRSLEGEKPGKDVRIIDEKGKISSVLKEVFKEIAHASIILATGHLSVKEIKILVQEAIELGVKKILVNHPELDIINMSLEDQVGLAEKGVYFERCFFVTTCLGQRMNPARIAEAIRRVGPESTILATDLGQADNPSPVEGFKSFIRSMLRQGITEEEIDLMVRVNPGKLMNSRNK</sequence>
<dbReference type="EMBL" id="SOIZ01000052">
    <property type="protein sequence ID" value="TET64486.1"/>
    <property type="molecule type" value="Genomic_DNA"/>
</dbReference>
<proteinExistence type="predicted"/>
<protein>
    <recommendedName>
        <fullName evidence="3">Cytosolic protein</fullName>
    </recommendedName>
</protein>
<reference evidence="1 2" key="1">
    <citation type="submission" date="2019-03" db="EMBL/GenBank/DDBJ databases">
        <title>Metabolic potential of uncultured bacteria and archaea associated with petroleum seepage in deep-sea sediments.</title>
        <authorList>
            <person name="Dong X."/>
            <person name="Hubert C."/>
        </authorList>
    </citation>
    <scope>NUCLEOTIDE SEQUENCE [LARGE SCALE GENOMIC DNA]</scope>
    <source>
        <strain evidence="1">E29_bin52</strain>
    </source>
</reference>